<dbReference type="Gene3D" id="3.30.559.10">
    <property type="entry name" value="Chloramphenicol acetyltransferase-like domain"/>
    <property type="match status" value="1"/>
</dbReference>
<dbReference type="Pfam" id="PF00550">
    <property type="entry name" value="PP-binding"/>
    <property type="match status" value="1"/>
</dbReference>
<dbReference type="InterPro" id="IPR001242">
    <property type="entry name" value="Condensation_dom"/>
</dbReference>
<gene>
    <name evidence="4" type="ORF">C3B51_04325</name>
</gene>
<dbReference type="InterPro" id="IPR029058">
    <property type="entry name" value="AB_hydrolase_fold"/>
</dbReference>
<dbReference type="Gene3D" id="3.30.559.30">
    <property type="entry name" value="Nonribosomal peptide synthetase, condensation domain"/>
    <property type="match status" value="1"/>
</dbReference>
<dbReference type="PANTHER" id="PTHR45527:SF1">
    <property type="entry name" value="FATTY ACID SYNTHASE"/>
    <property type="match status" value="1"/>
</dbReference>
<dbReference type="InterPro" id="IPR045851">
    <property type="entry name" value="AMP-bd_C_sf"/>
</dbReference>
<dbReference type="SUPFAM" id="SSF52777">
    <property type="entry name" value="CoA-dependent acyltransferases"/>
    <property type="match status" value="2"/>
</dbReference>
<dbReference type="SMART" id="SM00823">
    <property type="entry name" value="PKS_PP"/>
    <property type="match status" value="1"/>
</dbReference>
<dbReference type="Proteomes" id="UP000292345">
    <property type="component" value="Unassembled WGS sequence"/>
</dbReference>
<keyword evidence="2" id="KW-0597">Phosphoprotein</keyword>
<evidence type="ECO:0000256" key="2">
    <source>
        <dbReference type="ARBA" id="ARBA00022553"/>
    </source>
</evidence>
<dbReference type="GO" id="GO:0043041">
    <property type="term" value="P:amino acid activation for nonribosomal peptide biosynthetic process"/>
    <property type="evidence" value="ECO:0007669"/>
    <property type="project" value="TreeGrafter"/>
</dbReference>
<dbReference type="InterPro" id="IPR010071">
    <property type="entry name" value="AA_adenyl_dom"/>
</dbReference>
<evidence type="ECO:0000313" key="4">
    <source>
        <dbReference type="EMBL" id="RZM84342.1"/>
    </source>
</evidence>
<dbReference type="GO" id="GO:0031177">
    <property type="term" value="F:phosphopantetheine binding"/>
    <property type="evidence" value="ECO:0007669"/>
    <property type="project" value="InterPro"/>
</dbReference>
<keyword evidence="1" id="KW-0596">Phosphopantetheine</keyword>
<evidence type="ECO:0000256" key="1">
    <source>
        <dbReference type="ARBA" id="ARBA00022450"/>
    </source>
</evidence>
<protein>
    <recommendedName>
        <fullName evidence="3">Carrier domain-containing protein</fullName>
    </recommendedName>
</protein>
<comment type="caution">
    <text evidence="4">The sequence shown here is derived from an EMBL/GenBank/DDBJ whole genome shotgun (WGS) entry which is preliminary data.</text>
</comment>
<proteinExistence type="predicted"/>
<dbReference type="InterPro" id="IPR020806">
    <property type="entry name" value="PKS_PP-bd"/>
</dbReference>
<accession>A0A4Q7EM14</accession>
<dbReference type="PROSITE" id="PS50075">
    <property type="entry name" value="CARRIER"/>
    <property type="match status" value="1"/>
</dbReference>
<dbReference type="Pfam" id="PF00975">
    <property type="entry name" value="Thioesterase"/>
    <property type="match status" value="1"/>
</dbReference>
<name>A0A4Q7EM14_9GAMM</name>
<dbReference type="Pfam" id="PF13193">
    <property type="entry name" value="AMP-binding_C"/>
    <property type="match status" value="1"/>
</dbReference>
<dbReference type="SUPFAM" id="SSF53474">
    <property type="entry name" value="alpha/beta-Hydrolases"/>
    <property type="match status" value="1"/>
</dbReference>
<organism evidence="4 5">
    <name type="scientific">Pseudoalteromonas rubra</name>
    <dbReference type="NCBI Taxonomy" id="43658"/>
    <lineage>
        <taxon>Bacteria</taxon>
        <taxon>Pseudomonadati</taxon>
        <taxon>Pseudomonadota</taxon>
        <taxon>Gammaproteobacteria</taxon>
        <taxon>Alteromonadales</taxon>
        <taxon>Pseudoalteromonadaceae</taxon>
        <taxon>Pseudoalteromonas</taxon>
    </lineage>
</organism>
<dbReference type="FunFam" id="3.30.559.10:FF:000012">
    <property type="entry name" value="Non-ribosomal peptide synthetase"/>
    <property type="match status" value="1"/>
</dbReference>
<dbReference type="RefSeq" id="WP_130244296.1">
    <property type="nucleotide sequence ID" value="NZ_PPUZ01000010.1"/>
</dbReference>
<dbReference type="CDD" id="cd19531">
    <property type="entry name" value="LCL_NRPS-like"/>
    <property type="match status" value="1"/>
</dbReference>
<dbReference type="NCBIfam" id="TIGR01733">
    <property type="entry name" value="AA-adenyl-dom"/>
    <property type="match status" value="1"/>
</dbReference>
<dbReference type="InterPro" id="IPR000873">
    <property type="entry name" value="AMP-dep_synth/lig_dom"/>
</dbReference>
<dbReference type="Gene3D" id="3.40.50.1820">
    <property type="entry name" value="alpha/beta hydrolase"/>
    <property type="match status" value="1"/>
</dbReference>
<evidence type="ECO:0000313" key="5">
    <source>
        <dbReference type="Proteomes" id="UP000292345"/>
    </source>
</evidence>
<dbReference type="GO" id="GO:0044550">
    <property type="term" value="P:secondary metabolite biosynthetic process"/>
    <property type="evidence" value="ECO:0007669"/>
    <property type="project" value="TreeGrafter"/>
</dbReference>
<sequence length="1409" mass="157714">MEREILASAASKGILLYLNEQGELAFKAKKKGALDATLKGQIVAHKGAIVRLLQSQNEHTATSADEYAITQVPRDKPLPLSFSQQRLWMLDQIDGGSQHYNMPVALKLDGQLDTEALEAAFKEIVNRHEVLRTCFYTDDTGTPLQKICPADTFQIKFICLTEKLADQKQALIKQYSAQETAQVFDLAKDMMLRVTLLKVAHNEHVLLMTMHHIAADGWSMGVLINEFKELYAAHCESRPSRLTSLPIQYADYAFWQRQWLQGDVLDVHMQFWLSKLADLPVVHSIPLDKPRPLAQTFRGDYVQSRVEKPVLDKLNSICQQHNASLFMALYSAFSVLVSRYSNEKDIAIGTPVANREQLEVTGLVGFFVNMLVLRADLSDEPSFTELLKRSRSELLSAYNHQQYPFEQLVDRLLPQRSLSHSPLFQVMIVMQTKDESQVELPQLSLSSINSGVAVAKYDLTLLITELEDGLVFDWEYNTDLFKRQTVEQFARHFGQLLGGLVNEPDSCVFKLPLLTEQEHNTQVIAWNDTSVAYPKGLCIEQLFLEQVVKTPDNVAIVDEHGECTYIELYAAVAALLSELNQHQDLGPEKLVAIRLPKGRYQVIATLAVMMSASAYLPLECDWPDERCRTILQSANVPLLLVQSSDDVCAMQGVNSLDITHYVDRNKSRQELLAEIAQYRPGQLSKNLAYVIFTSGSTGKPKGVAVEHCSVVNTLFDINTKFSIDETDKVLAVSALSFDLSVYDFFGLLAVGGQIIFPSDKRAKDPAHWLDLVERHQVTVWNTVPVSMALLVEQLELMGRNASSRLKSVLMSGDWIAPETPKRIWQRFGPCNVYSLGGATEGSIWSIYHPIVEDTSGLTSIPYGKPLGNQAFYILNEHGEHCPVGVTGELHIGGDGVVREYLNNATQTQSHFIWHHGLQQKLYRTGDLGRYLSDGNIEFCGRTDNQLKIRGFRVELGEVEKTLQAHPLVKKALVIAYDNEKLGKQIGAYVVLKAHDGKCEAVVNILQDHLTVHLPYYMIPRGIAVLAELPLTANGKVDRKSLPSIESVRVEGAFEAPQTDSERLVAENWQLLFDVEAVSRNDDFFMLGGNSLLATRCVAMLNVKLGTQITLGEFFKSTTVRKLAALIDQQSLAPAKEVNSGTDTVVALNTSQQPRKMFFIHPGSGMSLCYRHLAERLEGVAQCFGLDNPLILGDKKFEDFDAYVNDYYQQIRATSSAGEYHILGYSSGGVIAYEVARKLQSTGAQVHVGLIDSFATLDDLDVVTDDWYSPIKQSLIEIMEMDVEFNWQVLDDYQHNKEAGVRLLAQSMIEQNLSVHMSGVSVEQVSRFLMHFHDLYQLKSTAKLGQGQLACHLFKASEHSIYNEGFSDCLDWDKINNNAIKCVDIAAKHQDMLDLPAVEQLANAIVNSWC</sequence>
<dbReference type="Gene3D" id="3.30.300.30">
    <property type="match status" value="1"/>
</dbReference>
<dbReference type="InterPro" id="IPR025110">
    <property type="entry name" value="AMP-bd_C"/>
</dbReference>
<dbReference type="InterPro" id="IPR044894">
    <property type="entry name" value="TubC_N_sf"/>
</dbReference>
<dbReference type="InterPro" id="IPR001031">
    <property type="entry name" value="Thioesterase"/>
</dbReference>
<dbReference type="Pfam" id="PF00668">
    <property type="entry name" value="Condensation"/>
    <property type="match status" value="1"/>
</dbReference>
<dbReference type="Pfam" id="PF00501">
    <property type="entry name" value="AMP-binding"/>
    <property type="match status" value="1"/>
</dbReference>
<dbReference type="Gene3D" id="2.30.38.10">
    <property type="entry name" value="Luciferase, Domain 3"/>
    <property type="match status" value="1"/>
</dbReference>
<reference evidence="4 5" key="1">
    <citation type="submission" date="2018-01" db="EMBL/GenBank/DDBJ databases">
        <title>Co-occurrence of chitin degradation, pigmentation and bioactivity in marine Pseudoalteromonas.</title>
        <authorList>
            <person name="Paulsen S."/>
            <person name="Gram L."/>
            <person name="Machado H."/>
        </authorList>
    </citation>
    <scope>NUCLEOTIDE SEQUENCE [LARGE SCALE GENOMIC DNA]</scope>
    <source>
        <strain evidence="4 5">S1946</strain>
    </source>
</reference>
<dbReference type="InterPro" id="IPR041464">
    <property type="entry name" value="TubC_N"/>
</dbReference>
<dbReference type="InterPro" id="IPR009081">
    <property type="entry name" value="PP-bd_ACP"/>
</dbReference>
<dbReference type="InterPro" id="IPR020845">
    <property type="entry name" value="AMP-binding_CS"/>
</dbReference>
<dbReference type="Gene3D" id="3.40.50.980">
    <property type="match status" value="2"/>
</dbReference>
<dbReference type="PROSITE" id="PS00455">
    <property type="entry name" value="AMP_BINDING"/>
    <property type="match status" value="1"/>
</dbReference>
<dbReference type="SUPFAM" id="SSF56801">
    <property type="entry name" value="Acetyl-CoA synthetase-like"/>
    <property type="match status" value="1"/>
</dbReference>
<evidence type="ECO:0000259" key="3">
    <source>
        <dbReference type="PROSITE" id="PS50075"/>
    </source>
</evidence>
<dbReference type="InterPro" id="IPR036736">
    <property type="entry name" value="ACP-like_sf"/>
</dbReference>
<dbReference type="SUPFAM" id="SSF47336">
    <property type="entry name" value="ACP-like"/>
    <property type="match status" value="1"/>
</dbReference>
<dbReference type="Gene3D" id="1.10.10.1830">
    <property type="entry name" value="Non-ribosomal peptide synthase, adenylation domain"/>
    <property type="match status" value="1"/>
</dbReference>
<dbReference type="EMBL" id="PPUZ01000010">
    <property type="protein sequence ID" value="RZM84342.1"/>
    <property type="molecule type" value="Genomic_DNA"/>
</dbReference>
<dbReference type="InterPro" id="IPR023213">
    <property type="entry name" value="CAT-like_dom_sf"/>
</dbReference>
<dbReference type="GO" id="GO:0005829">
    <property type="term" value="C:cytosol"/>
    <property type="evidence" value="ECO:0007669"/>
    <property type="project" value="TreeGrafter"/>
</dbReference>
<dbReference type="PANTHER" id="PTHR45527">
    <property type="entry name" value="NONRIBOSOMAL PEPTIDE SYNTHETASE"/>
    <property type="match status" value="1"/>
</dbReference>
<feature type="domain" description="Carrier" evidence="3">
    <location>
        <begin position="1055"/>
        <end position="1130"/>
    </location>
</feature>
<dbReference type="Pfam" id="PF18563">
    <property type="entry name" value="TubC_N"/>
    <property type="match status" value="1"/>
</dbReference>
<dbReference type="GO" id="GO:0003824">
    <property type="term" value="F:catalytic activity"/>
    <property type="evidence" value="ECO:0007669"/>
    <property type="project" value="InterPro"/>
</dbReference>